<reference evidence="1 2" key="1">
    <citation type="submission" date="2009-08" db="EMBL/GenBank/DDBJ databases">
        <authorList>
            <person name="Qin X."/>
            <person name="Bachman B."/>
            <person name="Battles P."/>
            <person name="Bell A."/>
            <person name="Bess C."/>
            <person name="Bickham C."/>
            <person name="Chaboub L."/>
            <person name="Chen D."/>
            <person name="Coyle M."/>
            <person name="Deiros D.R."/>
            <person name="Dinh H."/>
            <person name="Forbes L."/>
            <person name="Fowler G."/>
            <person name="Francisco L."/>
            <person name="Fu Q."/>
            <person name="Gubbala S."/>
            <person name="Hale W."/>
            <person name="Han Y."/>
            <person name="Hemphill L."/>
            <person name="Highlander S.K."/>
            <person name="Hirani K."/>
            <person name="Hogues M."/>
            <person name="Jackson L."/>
            <person name="Jakkamsetti A."/>
            <person name="Javaid M."/>
            <person name="Jiang H."/>
            <person name="Korchina V."/>
            <person name="Kovar C."/>
            <person name="Lara F."/>
            <person name="Lee S."/>
            <person name="Mata R."/>
            <person name="Mathew T."/>
            <person name="Moen C."/>
            <person name="Morales K."/>
            <person name="Munidasa M."/>
            <person name="Nazareth L."/>
            <person name="Ngo R."/>
            <person name="Nguyen L."/>
            <person name="Okwuonu G."/>
            <person name="Ongeri F."/>
            <person name="Patil S."/>
            <person name="Petrosino J."/>
            <person name="Pham C."/>
            <person name="Pham P."/>
            <person name="Pu L.-L."/>
            <person name="Puazo M."/>
            <person name="Raj R."/>
            <person name="Reid J."/>
            <person name="Rouhana J."/>
            <person name="Saada N."/>
            <person name="Shang Y."/>
            <person name="Simmons D."/>
            <person name="Thornton R."/>
            <person name="Warren J."/>
            <person name="Weissenberger G."/>
            <person name="Zhang J."/>
            <person name="Zhang L."/>
            <person name="Zhou C."/>
            <person name="Zhu D."/>
            <person name="Muzny D."/>
            <person name="Worley K."/>
            <person name="Gibbs R."/>
        </authorList>
    </citation>
    <scope>NUCLEOTIDE SEQUENCE [LARGE SCALE GENOMIC DNA]</scope>
    <source>
        <strain evidence="2">ATCC 15826 / DSM 8339 / NCTC 10426 / 6573</strain>
    </source>
</reference>
<protein>
    <submittedName>
        <fullName evidence="1">Uncharacterized protein</fullName>
    </submittedName>
</protein>
<comment type="caution">
    <text evidence="1">The sequence shown here is derived from an EMBL/GenBank/DDBJ whole genome shotgun (WGS) entry which is preliminary data.</text>
</comment>
<gene>
    <name evidence="1" type="ORF">HMPREF0198_0072</name>
</gene>
<accession>C8N6E6</accession>
<dbReference type="Proteomes" id="UP000004870">
    <property type="component" value="Unassembled WGS sequence"/>
</dbReference>
<evidence type="ECO:0000313" key="1">
    <source>
        <dbReference type="EMBL" id="EEV89808.1"/>
    </source>
</evidence>
<evidence type="ECO:0000313" key="2">
    <source>
        <dbReference type="Proteomes" id="UP000004870"/>
    </source>
</evidence>
<dbReference type="HOGENOM" id="CLU_2547726_0_0_6"/>
<organism evidence="1 2">
    <name type="scientific">Cardiobacterium hominis (strain ATCC 15826 / DSM 8339 / NCTC 10426 / 6573)</name>
    <dbReference type="NCBI Taxonomy" id="638300"/>
    <lineage>
        <taxon>Bacteria</taxon>
        <taxon>Pseudomonadati</taxon>
        <taxon>Pseudomonadota</taxon>
        <taxon>Gammaproteobacteria</taxon>
        <taxon>Cardiobacteriales</taxon>
        <taxon>Cardiobacteriaceae</taxon>
        <taxon>Cardiobacterium</taxon>
    </lineage>
</organism>
<sequence>DEACVRQGLLENAVCGDGAFVFAGVGAGGNPGVRLACGSNVWRQRGFRRGLVFEVGGDADVCGGYAQFAETAGVVTGLRVYL</sequence>
<dbReference type="EMBL" id="ACKY01000005">
    <property type="protein sequence ID" value="EEV89808.1"/>
    <property type="molecule type" value="Genomic_DNA"/>
</dbReference>
<name>C8N6E6_CARH6</name>
<proteinExistence type="predicted"/>
<keyword evidence="2" id="KW-1185">Reference proteome</keyword>
<feature type="non-terminal residue" evidence="1">
    <location>
        <position position="1"/>
    </location>
</feature>
<dbReference type="AlphaFoldDB" id="C8N6E6"/>